<evidence type="ECO:0000313" key="2">
    <source>
        <dbReference type="Proteomes" id="UP000032141"/>
    </source>
</evidence>
<dbReference type="InterPro" id="IPR009057">
    <property type="entry name" value="Homeodomain-like_sf"/>
</dbReference>
<dbReference type="eggNOG" id="ENOG502QRQ9">
    <property type="taxonomic scope" value="Eukaryota"/>
</dbReference>
<dbReference type="STRING" id="109376.A0A0D3DY24"/>
<dbReference type="EnsemblPlants" id="Bo8g109240.1">
    <property type="protein sequence ID" value="Bo8g109240.1"/>
    <property type="gene ID" value="Bo8g109240"/>
</dbReference>
<reference evidence="1" key="2">
    <citation type="submission" date="2015-03" db="UniProtKB">
        <authorList>
            <consortium name="EnsemblPlants"/>
        </authorList>
    </citation>
    <scope>IDENTIFICATION</scope>
</reference>
<dbReference type="HOGENOM" id="CLU_058705_0_1_1"/>
<evidence type="ECO:0008006" key="3">
    <source>
        <dbReference type="Google" id="ProtNLM"/>
    </source>
</evidence>
<accession>A0A0D3DY24</accession>
<organism evidence="1 2">
    <name type="scientific">Brassica oleracea var. oleracea</name>
    <dbReference type="NCBI Taxonomy" id="109376"/>
    <lineage>
        <taxon>Eukaryota</taxon>
        <taxon>Viridiplantae</taxon>
        <taxon>Streptophyta</taxon>
        <taxon>Embryophyta</taxon>
        <taxon>Tracheophyta</taxon>
        <taxon>Spermatophyta</taxon>
        <taxon>Magnoliopsida</taxon>
        <taxon>eudicotyledons</taxon>
        <taxon>Gunneridae</taxon>
        <taxon>Pentapetalae</taxon>
        <taxon>rosids</taxon>
        <taxon>malvids</taxon>
        <taxon>Brassicales</taxon>
        <taxon>Brassicaceae</taxon>
        <taxon>Brassiceae</taxon>
        <taxon>Brassica</taxon>
    </lineage>
</organism>
<dbReference type="RefSeq" id="XP_013604721.1">
    <property type="nucleotide sequence ID" value="XM_013749267.1"/>
</dbReference>
<dbReference type="Proteomes" id="UP000032141">
    <property type="component" value="Chromosome C8"/>
</dbReference>
<dbReference type="SUPFAM" id="SSF46689">
    <property type="entry name" value="Homeodomain-like"/>
    <property type="match status" value="1"/>
</dbReference>
<keyword evidence="2" id="KW-1185">Reference proteome</keyword>
<dbReference type="AlphaFoldDB" id="A0A0D3DY24"/>
<dbReference type="Pfam" id="PF12579">
    <property type="entry name" value="DUF3755"/>
    <property type="match status" value="1"/>
</dbReference>
<dbReference type="PANTHER" id="PTHR14000:SF31">
    <property type="entry name" value="MYB-LIKE DOMAIN-CONTAINING PROTEIN"/>
    <property type="match status" value="1"/>
</dbReference>
<proteinExistence type="predicted"/>
<reference evidence="1 2" key="1">
    <citation type="journal article" date="2014" name="Genome Biol.">
        <title>Transcriptome and methylome profiling reveals relics of genome dominance in the mesopolyploid Brassica oleracea.</title>
        <authorList>
            <person name="Parkin I.A."/>
            <person name="Koh C."/>
            <person name="Tang H."/>
            <person name="Robinson S.J."/>
            <person name="Kagale S."/>
            <person name="Clarke W.E."/>
            <person name="Town C.D."/>
            <person name="Nixon J."/>
            <person name="Krishnakumar V."/>
            <person name="Bidwell S.L."/>
            <person name="Denoeud F."/>
            <person name="Belcram H."/>
            <person name="Links M.G."/>
            <person name="Just J."/>
            <person name="Clarke C."/>
            <person name="Bender T."/>
            <person name="Huebert T."/>
            <person name="Mason A.S."/>
            <person name="Pires J.C."/>
            <person name="Barker G."/>
            <person name="Moore J."/>
            <person name="Walley P.G."/>
            <person name="Manoli S."/>
            <person name="Batley J."/>
            <person name="Edwards D."/>
            <person name="Nelson M.N."/>
            <person name="Wang X."/>
            <person name="Paterson A.H."/>
            <person name="King G."/>
            <person name="Bancroft I."/>
            <person name="Chalhoub B."/>
            <person name="Sharpe A.G."/>
        </authorList>
    </citation>
    <scope>NUCLEOTIDE SEQUENCE</scope>
    <source>
        <strain evidence="1 2">cv. TO1000</strain>
    </source>
</reference>
<dbReference type="Gene3D" id="1.10.10.60">
    <property type="entry name" value="Homeodomain-like"/>
    <property type="match status" value="1"/>
</dbReference>
<name>A0A0D3DY24_BRAOL</name>
<dbReference type="GeneID" id="106311927"/>
<evidence type="ECO:0000313" key="1">
    <source>
        <dbReference type="EnsemblPlants" id="Bo8g109240.1"/>
    </source>
</evidence>
<dbReference type="PANTHER" id="PTHR14000">
    <property type="entry name" value="FINGER CCCH DOMAIN PROTEIN, PUTATIVE (DUF3755)-RELATED"/>
    <property type="match status" value="1"/>
</dbReference>
<dbReference type="InterPro" id="IPR022228">
    <property type="entry name" value="DUF3755"/>
</dbReference>
<sequence length="244" mass="27058">MIPMDNHFVPPSTSTTGLVFPAIYAASGLQPPVDTLASVAGVKSEAALVMDWSPEEQFVLENSLAKLTNKPKISKYVKIAATLPDKTVRDVALRCRWMSGKRRKRKENSAGKNVYNRKVVDTSPELSMLANVPQQNALYVMNNMCHSTHMPREGLSDAVMDLLQQNAQAFSQISYNLSVCKLQDNISLFDQTRNNISAILTNMKEMPANIIHHSPKQPPEARAENLMGKSWILTDAKGNSTSTW</sequence>
<protein>
    <recommendedName>
        <fullName evidence="3">Myb-like domain-containing protein</fullName>
    </recommendedName>
</protein>
<dbReference type="OMA" id="IPMDNHF"/>
<dbReference type="Gramene" id="Bo8g109240.1">
    <property type="protein sequence ID" value="Bo8g109240.1"/>
    <property type="gene ID" value="Bo8g109240"/>
</dbReference>